<dbReference type="Proteomes" id="UP000243207">
    <property type="component" value="Chromosome I"/>
</dbReference>
<name>A0A1H1QBR1_9GAMM</name>
<organism evidence="2 3">
    <name type="scientific">Halopseudomonas xinjiangensis</name>
    <dbReference type="NCBI Taxonomy" id="487184"/>
    <lineage>
        <taxon>Bacteria</taxon>
        <taxon>Pseudomonadati</taxon>
        <taxon>Pseudomonadota</taxon>
        <taxon>Gammaproteobacteria</taxon>
        <taxon>Pseudomonadales</taxon>
        <taxon>Pseudomonadaceae</taxon>
        <taxon>Halopseudomonas</taxon>
    </lineage>
</organism>
<reference evidence="3" key="1">
    <citation type="submission" date="2016-10" db="EMBL/GenBank/DDBJ databases">
        <authorList>
            <person name="Varghese N."/>
            <person name="Submissions S."/>
        </authorList>
    </citation>
    <scope>NUCLEOTIDE SEQUENCE [LARGE SCALE GENOMIC DNA]</scope>
    <source>
        <strain evidence="3">NRRL B-51270</strain>
    </source>
</reference>
<proteinExistence type="predicted"/>
<protein>
    <recommendedName>
        <fullName evidence="4">Lipoprotein</fullName>
    </recommendedName>
</protein>
<feature type="region of interest" description="Disordered" evidence="1">
    <location>
        <begin position="44"/>
        <end position="73"/>
    </location>
</feature>
<evidence type="ECO:0000313" key="3">
    <source>
        <dbReference type="Proteomes" id="UP000243207"/>
    </source>
</evidence>
<dbReference type="AlphaFoldDB" id="A0A1H1QBR1"/>
<accession>A0A1H1QBR1</accession>
<evidence type="ECO:0000313" key="2">
    <source>
        <dbReference type="EMBL" id="SDS20743.1"/>
    </source>
</evidence>
<dbReference type="PROSITE" id="PS51257">
    <property type="entry name" value="PROKAR_LIPOPROTEIN"/>
    <property type="match status" value="1"/>
</dbReference>
<gene>
    <name evidence="2" type="ORF">SAMN05216421_1099</name>
</gene>
<dbReference type="STRING" id="487184.SAMN05216421_1099"/>
<dbReference type="EMBL" id="LT629736">
    <property type="protein sequence ID" value="SDS20743.1"/>
    <property type="molecule type" value="Genomic_DNA"/>
</dbReference>
<evidence type="ECO:0008006" key="4">
    <source>
        <dbReference type="Google" id="ProtNLM"/>
    </source>
</evidence>
<dbReference type="RefSeq" id="WP_093392205.1">
    <property type="nucleotide sequence ID" value="NZ_LT629736.1"/>
</dbReference>
<keyword evidence="3" id="KW-1185">Reference proteome</keyword>
<sequence length="255" mass="25853">MKQGLIACLSAGFIAGCASQPQLTRDEAAIAAVDAKILAAQQRDIEPADTGRTPAVGSLPDVAVPQSTGGGGADSKTVEDLLAELQTGNVALAAVFPNAVSAETDYASSLTPLDTTLKVNQYLEPCDTFFGTSKVEAENGVSTSLVITGVGLVAGTMITPALLAAAPAGNAAWIALSSGLAGASAVTVNALDAAGKSGKHGYDSMNKVRQEIKGHVAVAMNEAKKPSERLQAAAEAAVACKYPLYHVPEFKVEDG</sequence>
<evidence type="ECO:0000256" key="1">
    <source>
        <dbReference type="SAM" id="MobiDB-lite"/>
    </source>
</evidence>